<sequence length="158" mass="18162">MPTINDKMEYLEGQSRKNNLVFDGLVEAPGETWAEAEEKVKRLLAEKLQLNTVEVERAHRVGRRDSGADRPRPIIAKLLRWKDREAILQRAKCLKGSKIFINEDYTDAVKKKRRELIPEMRAARERGAIAFLRYDKLIVRPHTSTANQANQANQANPT</sequence>
<dbReference type="InterPro" id="IPR004244">
    <property type="entry name" value="Transposase_22"/>
</dbReference>
<gene>
    <name evidence="1" type="ORF">KC01_LOCUS17166</name>
</gene>
<organism evidence="1 2">
    <name type="scientific">Knipowitschia caucasica</name>
    <name type="common">Caucasian dwarf goby</name>
    <name type="synonym">Pomatoschistus caucasicus</name>
    <dbReference type="NCBI Taxonomy" id="637954"/>
    <lineage>
        <taxon>Eukaryota</taxon>
        <taxon>Metazoa</taxon>
        <taxon>Chordata</taxon>
        <taxon>Craniata</taxon>
        <taxon>Vertebrata</taxon>
        <taxon>Euteleostomi</taxon>
        <taxon>Actinopterygii</taxon>
        <taxon>Neopterygii</taxon>
        <taxon>Teleostei</taxon>
        <taxon>Neoteleostei</taxon>
        <taxon>Acanthomorphata</taxon>
        <taxon>Gobiaria</taxon>
        <taxon>Gobiiformes</taxon>
        <taxon>Gobioidei</taxon>
        <taxon>Gobiidae</taxon>
        <taxon>Gobiinae</taxon>
        <taxon>Knipowitschia</taxon>
    </lineage>
</organism>
<protein>
    <submittedName>
        <fullName evidence="1">Uncharacterized protein</fullName>
    </submittedName>
</protein>
<proteinExistence type="predicted"/>
<keyword evidence="2" id="KW-1185">Reference proteome</keyword>
<accession>A0AAV2KG77</accession>
<name>A0AAV2KG77_KNICA</name>
<dbReference type="PANTHER" id="PTHR11505">
    <property type="entry name" value="L1 TRANSPOSABLE ELEMENT-RELATED"/>
    <property type="match status" value="1"/>
</dbReference>
<dbReference type="AlphaFoldDB" id="A0AAV2KG77"/>
<evidence type="ECO:0000313" key="2">
    <source>
        <dbReference type="Proteomes" id="UP001497482"/>
    </source>
</evidence>
<reference evidence="1 2" key="1">
    <citation type="submission" date="2024-04" db="EMBL/GenBank/DDBJ databases">
        <authorList>
            <person name="Waldvogel A.-M."/>
            <person name="Schoenle A."/>
        </authorList>
    </citation>
    <scope>NUCLEOTIDE SEQUENCE [LARGE SCALE GENOMIC DNA]</scope>
</reference>
<dbReference type="Proteomes" id="UP001497482">
    <property type="component" value="Chromosome 17"/>
</dbReference>
<evidence type="ECO:0000313" key="1">
    <source>
        <dbReference type="EMBL" id="CAL1587197.1"/>
    </source>
</evidence>
<dbReference type="EMBL" id="OZ035839">
    <property type="protein sequence ID" value="CAL1587197.1"/>
    <property type="molecule type" value="Genomic_DNA"/>
</dbReference>
<dbReference type="Gene3D" id="3.30.70.1820">
    <property type="entry name" value="L1 transposable element, RRM domain"/>
    <property type="match status" value="1"/>
</dbReference>